<reference evidence="1" key="1">
    <citation type="submission" date="2022-03" db="EMBL/GenBank/DDBJ databases">
        <authorList>
            <person name="Brunel B."/>
        </authorList>
    </citation>
    <scope>NUCLEOTIDE SEQUENCE</scope>
    <source>
        <strain evidence="1">STM4922sample</strain>
    </source>
</reference>
<organism evidence="1 2">
    <name type="scientific">Mesorhizobium ventifaucium</name>
    <dbReference type="NCBI Taxonomy" id="666020"/>
    <lineage>
        <taxon>Bacteria</taxon>
        <taxon>Pseudomonadati</taxon>
        <taxon>Pseudomonadota</taxon>
        <taxon>Alphaproteobacteria</taxon>
        <taxon>Hyphomicrobiales</taxon>
        <taxon>Phyllobacteriaceae</taxon>
        <taxon>Mesorhizobium</taxon>
    </lineage>
</organism>
<comment type="caution">
    <text evidence="1">The sequence shown here is derived from an EMBL/GenBank/DDBJ whole genome shotgun (WGS) entry which is preliminary data.</text>
</comment>
<proteinExistence type="predicted"/>
<dbReference type="EMBL" id="CAKXZS010000006">
    <property type="protein sequence ID" value="CAH2395866.1"/>
    <property type="molecule type" value="Genomic_DNA"/>
</dbReference>
<dbReference type="Proteomes" id="UP001152604">
    <property type="component" value="Unassembled WGS sequence"/>
</dbReference>
<keyword evidence="2" id="KW-1185">Reference proteome</keyword>
<accession>A0ABN8JCM7</accession>
<gene>
    <name evidence="1" type="ORF">MES4922_140004</name>
</gene>
<evidence type="ECO:0000313" key="2">
    <source>
        <dbReference type="Proteomes" id="UP001152604"/>
    </source>
</evidence>
<sequence length="87" mass="9522">MLVAANVGYRVAKRVDEGRLGVISAGCGEGPVSGEKSIPEGPNRVTERRFLLALLCLLSQVHLFRDRQSFVHFDAEEADGALKIRMP</sequence>
<name>A0ABN8JCM7_9HYPH</name>
<evidence type="ECO:0000313" key="1">
    <source>
        <dbReference type="EMBL" id="CAH2395866.1"/>
    </source>
</evidence>
<protein>
    <submittedName>
        <fullName evidence="1">Uncharacterized protein</fullName>
    </submittedName>
</protein>